<evidence type="ECO:0000256" key="6">
    <source>
        <dbReference type="ARBA" id="ARBA00022839"/>
    </source>
</evidence>
<organism evidence="10 11">
    <name type="scientific">Shewanella corallii</name>
    <dbReference type="NCBI Taxonomy" id="560080"/>
    <lineage>
        <taxon>Bacteria</taxon>
        <taxon>Pseudomonadati</taxon>
        <taxon>Pseudomonadota</taxon>
        <taxon>Gammaproteobacteria</taxon>
        <taxon>Alteromonadales</taxon>
        <taxon>Shewanellaceae</taxon>
        <taxon>Shewanella</taxon>
    </lineage>
</organism>
<reference evidence="10 11" key="1">
    <citation type="submission" date="2022-01" db="EMBL/GenBank/DDBJ databases">
        <title>Whole genome-based taxonomy of the Shewanellaceae.</title>
        <authorList>
            <person name="Martin-Rodriguez A.J."/>
        </authorList>
    </citation>
    <scope>NUCLEOTIDE SEQUENCE [LARGE SCALE GENOMIC DNA]</scope>
    <source>
        <strain evidence="10 11">DSM 21332</strain>
    </source>
</reference>
<dbReference type="GO" id="GO:0004527">
    <property type="term" value="F:exonuclease activity"/>
    <property type="evidence" value="ECO:0007669"/>
    <property type="project" value="UniProtKB-KW"/>
</dbReference>
<evidence type="ECO:0000256" key="4">
    <source>
        <dbReference type="ARBA" id="ARBA00022722"/>
    </source>
</evidence>
<evidence type="ECO:0000256" key="2">
    <source>
        <dbReference type="ARBA" id="ARBA00011322"/>
    </source>
</evidence>
<name>A0ABT0NBD8_9GAMM</name>
<dbReference type="InterPro" id="IPR026843">
    <property type="entry name" value="SbcD_C"/>
</dbReference>
<evidence type="ECO:0000256" key="3">
    <source>
        <dbReference type="ARBA" id="ARBA00013365"/>
    </source>
</evidence>
<proteinExistence type="inferred from homology"/>
<evidence type="ECO:0000256" key="5">
    <source>
        <dbReference type="ARBA" id="ARBA00022801"/>
    </source>
</evidence>
<feature type="domain" description="Nuclease SbcCD subunit D C-terminal" evidence="9">
    <location>
        <begin position="278"/>
        <end position="372"/>
    </location>
</feature>
<evidence type="ECO:0000313" key="11">
    <source>
        <dbReference type="Proteomes" id="UP001202831"/>
    </source>
</evidence>
<dbReference type="NCBIfam" id="NF008206">
    <property type="entry name" value="PRK10966.1"/>
    <property type="match status" value="1"/>
</dbReference>
<keyword evidence="11" id="KW-1185">Reference proteome</keyword>
<dbReference type="Gene3D" id="3.60.21.10">
    <property type="match status" value="1"/>
</dbReference>
<gene>
    <name evidence="7 10" type="primary">sbcD</name>
    <name evidence="10" type="ORF">L2725_18535</name>
</gene>
<sequence length="411" mass="45553">MRILHTSDWHLGQSFYGKSRAAEHRAFLDWLLEQIQLHQIDALIVAGDIFDTSSPPSYARTLYNQFVVQMQASGCQLFILGGNHDSVAMLSESRELLACLGTQVIPGALAEIEQQVFVIKDRQGHAAGVLGAVPFLRPRDLITSEAGEDGSQKQLKLGEAIKAHYEAIFEAAKRAADHPLPVLLTGHLTTVGASSSESVRDIYIGTLDAFNANAFPKADYIALGHIHRPQKVARSEHIRYSGSPICLSFDELGSRKLVLMAEFDSGLSSVTELEVPLFQPMQVIKGDLEEIAGQIEAITLPGEGSVWLSVEVQTQEYLSDLQARVQKMVEGKPLEVLQLKRVRQRQASLEAGEQETLSELSVDEVFERRLTLEHFDTQAEQARLERMKQMYRQVVEAVAHDEAGESKELNA</sequence>
<evidence type="ECO:0000256" key="1">
    <source>
        <dbReference type="ARBA" id="ARBA00010555"/>
    </source>
</evidence>
<dbReference type="InterPro" id="IPR004843">
    <property type="entry name" value="Calcineurin-like_PHP"/>
</dbReference>
<dbReference type="CDD" id="cd00840">
    <property type="entry name" value="MPP_Mre11_N"/>
    <property type="match status" value="1"/>
</dbReference>
<dbReference type="InterPro" id="IPR041796">
    <property type="entry name" value="Mre11_N"/>
</dbReference>
<comment type="caution">
    <text evidence="10">The sequence shown here is derived from an EMBL/GenBank/DDBJ whole genome shotgun (WGS) entry which is preliminary data.</text>
</comment>
<keyword evidence="4 7" id="KW-0540">Nuclease</keyword>
<comment type="subunit">
    <text evidence="2 7">Heterodimer of SbcC and SbcD.</text>
</comment>
<dbReference type="Gene3D" id="3.30.160.720">
    <property type="match status" value="1"/>
</dbReference>
<feature type="domain" description="Calcineurin-like phosphoesterase" evidence="8">
    <location>
        <begin position="1"/>
        <end position="229"/>
    </location>
</feature>
<dbReference type="InterPro" id="IPR050535">
    <property type="entry name" value="DNA_Repair-Maintenance_Comp"/>
</dbReference>
<evidence type="ECO:0000256" key="7">
    <source>
        <dbReference type="RuleBase" id="RU363069"/>
    </source>
</evidence>
<dbReference type="PANTHER" id="PTHR30337:SF0">
    <property type="entry name" value="NUCLEASE SBCCD SUBUNIT D"/>
    <property type="match status" value="1"/>
</dbReference>
<dbReference type="Proteomes" id="UP001202831">
    <property type="component" value="Unassembled WGS sequence"/>
</dbReference>
<dbReference type="Pfam" id="PF00149">
    <property type="entry name" value="Metallophos"/>
    <property type="match status" value="1"/>
</dbReference>
<dbReference type="PANTHER" id="PTHR30337">
    <property type="entry name" value="COMPONENT OF ATP-DEPENDENT DSDNA EXONUCLEASE"/>
    <property type="match status" value="1"/>
</dbReference>
<keyword evidence="5 7" id="KW-0378">Hydrolase</keyword>
<protein>
    <recommendedName>
        <fullName evidence="3 7">Nuclease SbcCD subunit D</fullName>
    </recommendedName>
</protein>
<dbReference type="EMBL" id="JAKIKT010000008">
    <property type="protein sequence ID" value="MCL2915756.1"/>
    <property type="molecule type" value="Genomic_DNA"/>
</dbReference>
<comment type="function">
    <text evidence="7">SbcCD cleaves DNA hairpin structures. These structures can inhibit DNA replication and are intermediates in certain DNA recombination reactions. The complex acts as a 3'-&gt;5' double strand exonuclease that can open hairpins. It also has a 5' single-strand endonuclease activity.</text>
</comment>
<keyword evidence="7" id="KW-0235">DNA replication</keyword>
<dbReference type="RefSeq" id="WP_249250318.1">
    <property type="nucleotide sequence ID" value="NZ_JAKIKT010000008.1"/>
</dbReference>
<dbReference type="InterPro" id="IPR029052">
    <property type="entry name" value="Metallo-depent_PP-like"/>
</dbReference>
<evidence type="ECO:0000259" key="9">
    <source>
        <dbReference type="Pfam" id="PF12320"/>
    </source>
</evidence>
<keyword evidence="7" id="KW-0255">Endonuclease</keyword>
<dbReference type="Pfam" id="PF12320">
    <property type="entry name" value="SbcD_C"/>
    <property type="match status" value="1"/>
</dbReference>
<accession>A0ABT0NBD8</accession>
<dbReference type="InterPro" id="IPR004593">
    <property type="entry name" value="SbcD"/>
</dbReference>
<dbReference type="SUPFAM" id="SSF56300">
    <property type="entry name" value="Metallo-dependent phosphatases"/>
    <property type="match status" value="1"/>
</dbReference>
<evidence type="ECO:0000313" key="10">
    <source>
        <dbReference type="EMBL" id="MCL2915756.1"/>
    </source>
</evidence>
<keyword evidence="6 7" id="KW-0269">Exonuclease</keyword>
<keyword evidence="7" id="KW-0233">DNA recombination</keyword>
<comment type="similarity">
    <text evidence="1 7">Belongs to the SbcD family.</text>
</comment>
<dbReference type="NCBIfam" id="TIGR00619">
    <property type="entry name" value="sbcd"/>
    <property type="match status" value="1"/>
</dbReference>
<evidence type="ECO:0000259" key="8">
    <source>
        <dbReference type="Pfam" id="PF00149"/>
    </source>
</evidence>